<reference evidence="2" key="1">
    <citation type="journal article" date="2020" name="Stud. Mycol.">
        <title>101 Dothideomycetes genomes: a test case for predicting lifestyles and emergence of pathogens.</title>
        <authorList>
            <person name="Haridas S."/>
            <person name="Albert R."/>
            <person name="Binder M."/>
            <person name="Bloem J."/>
            <person name="Labutti K."/>
            <person name="Salamov A."/>
            <person name="Andreopoulos B."/>
            <person name="Baker S."/>
            <person name="Barry K."/>
            <person name="Bills G."/>
            <person name="Bluhm B."/>
            <person name="Cannon C."/>
            <person name="Castanera R."/>
            <person name="Culley D."/>
            <person name="Daum C."/>
            <person name="Ezra D."/>
            <person name="Gonzalez J."/>
            <person name="Henrissat B."/>
            <person name="Kuo A."/>
            <person name="Liang C."/>
            <person name="Lipzen A."/>
            <person name="Lutzoni F."/>
            <person name="Magnuson J."/>
            <person name="Mondo S."/>
            <person name="Nolan M."/>
            <person name="Ohm R."/>
            <person name="Pangilinan J."/>
            <person name="Park H.-J."/>
            <person name="Ramirez L."/>
            <person name="Alfaro M."/>
            <person name="Sun H."/>
            <person name="Tritt A."/>
            <person name="Yoshinaga Y."/>
            <person name="Zwiers L.-H."/>
            <person name="Turgeon B."/>
            <person name="Goodwin S."/>
            <person name="Spatafora J."/>
            <person name="Crous P."/>
            <person name="Grigoriev I."/>
        </authorList>
    </citation>
    <scope>NUCLEOTIDE SEQUENCE</scope>
    <source>
        <strain evidence="2">ATCC 16933</strain>
    </source>
</reference>
<dbReference type="InterPro" id="IPR010730">
    <property type="entry name" value="HET"/>
</dbReference>
<accession>A0A6A6NMW0</accession>
<dbReference type="Pfam" id="PF06985">
    <property type="entry name" value="HET"/>
    <property type="match status" value="1"/>
</dbReference>
<sequence length="474" mass="54685">QCNVSHVCNKHSARFELPTRLLYVGNPDVLSLYCPKEGDRMQYVALSHCWGEDPPTKNNPQFCTTDDNIERRLKGFSFSELPKTFRDAVHVTRELGFQYLWIDSLCIVQWNQEDWKYEAKRMESVFASAYCTIAAASAVDSEAGFLERNIRSEYVFAQDASGRRFYICADTDNSGEQVDVDDFDDHVGKARLNTRAWALQERVLSQRTIHFSDKGVYWECSNGVYCETLTKLESFLGKQSFMFDSDFPGRLFESGNRRAIEFIHFLFEDYSKRGMTKETDRCVAISGLEARIARARRCESRYGILQSYLHRNLLWQRVNDKKTERIGYKPEIVPAWSWMAYGGGIQFMEIPFGRVGWNDGLRFSEEHKHVLLTDIGVFRNCRLEPSGGSYAVLDSSEAERGRIRYDTKASEGLDAERCVVVGRELDENELGAGHKKNYILVVRPTSVDDEYMRVGSGWIQSDYIRRQRLNVRVV</sequence>
<evidence type="ECO:0000313" key="2">
    <source>
        <dbReference type="EMBL" id="KAF2452684.1"/>
    </source>
</evidence>
<feature type="non-terminal residue" evidence="2">
    <location>
        <position position="1"/>
    </location>
</feature>
<keyword evidence="3" id="KW-1185">Reference proteome</keyword>
<proteinExistence type="predicted"/>
<dbReference type="OrthoDB" id="4161196at2759"/>
<evidence type="ECO:0000259" key="1">
    <source>
        <dbReference type="Pfam" id="PF06985"/>
    </source>
</evidence>
<protein>
    <submittedName>
        <fullName evidence="2">Heterokaryon incompatibility protein-domain-containing protein</fullName>
    </submittedName>
</protein>
<organism evidence="2 3">
    <name type="scientific">Lineolata rhizophorae</name>
    <dbReference type="NCBI Taxonomy" id="578093"/>
    <lineage>
        <taxon>Eukaryota</taxon>
        <taxon>Fungi</taxon>
        <taxon>Dikarya</taxon>
        <taxon>Ascomycota</taxon>
        <taxon>Pezizomycotina</taxon>
        <taxon>Dothideomycetes</taxon>
        <taxon>Dothideomycetes incertae sedis</taxon>
        <taxon>Lineolatales</taxon>
        <taxon>Lineolataceae</taxon>
        <taxon>Lineolata</taxon>
    </lineage>
</organism>
<dbReference type="PANTHER" id="PTHR33112">
    <property type="entry name" value="DOMAIN PROTEIN, PUTATIVE-RELATED"/>
    <property type="match status" value="1"/>
</dbReference>
<evidence type="ECO:0000313" key="3">
    <source>
        <dbReference type="Proteomes" id="UP000799766"/>
    </source>
</evidence>
<dbReference type="EMBL" id="MU001705">
    <property type="protein sequence ID" value="KAF2452684.1"/>
    <property type="molecule type" value="Genomic_DNA"/>
</dbReference>
<dbReference type="PANTHER" id="PTHR33112:SF10">
    <property type="entry name" value="TOL"/>
    <property type="match status" value="1"/>
</dbReference>
<dbReference type="AlphaFoldDB" id="A0A6A6NMW0"/>
<gene>
    <name evidence="2" type="ORF">BDY21DRAFT_294311</name>
</gene>
<dbReference type="Proteomes" id="UP000799766">
    <property type="component" value="Unassembled WGS sequence"/>
</dbReference>
<name>A0A6A6NMW0_9PEZI</name>
<feature type="domain" description="Heterokaryon incompatibility" evidence="1">
    <location>
        <begin position="43"/>
        <end position="201"/>
    </location>
</feature>